<dbReference type="InterPro" id="IPR041069">
    <property type="entry name" value="FeoB_Cyto"/>
</dbReference>
<feature type="transmembrane region" description="Helical" evidence="16">
    <location>
        <begin position="703"/>
        <end position="723"/>
    </location>
</feature>
<feature type="transmembrane region" description="Helical" evidence="16">
    <location>
        <begin position="529"/>
        <end position="549"/>
    </location>
</feature>
<keyword evidence="7 14" id="KW-0547">Nucleotide-binding</keyword>
<feature type="binding site" evidence="14">
    <location>
        <begin position="11"/>
        <end position="18"/>
    </location>
    <ligand>
        <name>GTP</name>
        <dbReference type="ChEBI" id="CHEBI:37565"/>
        <label>1</label>
    </ligand>
</feature>
<keyword evidence="11 14" id="KW-0342">GTP-binding</keyword>
<evidence type="ECO:0000256" key="7">
    <source>
        <dbReference type="ARBA" id="ARBA00022741"/>
    </source>
</evidence>
<dbReference type="PRINTS" id="PR00326">
    <property type="entry name" value="GTP1OBG"/>
</dbReference>
<evidence type="ECO:0000256" key="4">
    <source>
        <dbReference type="ARBA" id="ARBA00022496"/>
    </source>
</evidence>
<feature type="binding site" evidence="15">
    <location>
        <position position="25"/>
    </location>
    <ligand>
        <name>Mg(2+)</name>
        <dbReference type="ChEBI" id="CHEBI:18420"/>
        <label>2</label>
    </ligand>
</feature>
<keyword evidence="17" id="KW-0175">Coiled coil</keyword>
<keyword evidence="20" id="KW-1185">Reference proteome</keyword>
<dbReference type="Proteomes" id="UP000189733">
    <property type="component" value="Unassembled WGS sequence"/>
</dbReference>
<dbReference type="GO" id="GO:0005886">
    <property type="term" value="C:plasma membrane"/>
    <property type="evidence" value="ECO:0007669"/>
    <property type="project" value="UniProtKB-SubCell"/>
</dbReference>
<dbReference type="AlphaFoldDB" id="A0A1T4VCP1"/>
<dbReference type="OrthoDB" id="9809127at2"/>
<comment type="function">
    <text evidence="16">Probable transporter of a GTP-driven Fe(2+) uptake system.</text>
</comment>
<evidence type="ECO:0000256" key="8">
    <source>
        <dbReference type="ARBA" id="ARBA00022989"/>
    </source>
</evidence>
<name>A0A1T4VCP1_9BACT</name>
<evidence type="ECO:0000256" key="12">
    <source>
        <dbReference type="ARBA" id="ARBA00023136"/>
    </source>
</evidence>
<dbReference type="NCBIfam" id="TIGR00231">
    <property type="entry name" value="small_GTP"/>
    <property type="match status" value="1"/>
</dbReference>
<keyword evidence="15" id="KW-0460">Magnesium</keyword>
<feature type="transmembrane region" description="Helical" evidence="16">
    <location>
        <begin position="468"/>
        <end position="487"/>
    </location>
</feature>
<protein>
    <recommendedName>
        <fullName evidence="13 16">Ferrous iron transport protein B</fullName>
    </recommendedName>
</protein>
<feature type="binding site" evidence="15">
    <location>
        <position position="23"/>
    </location>
    <ligand>
        <name>Mg(2+)</name>
        <dbReference type="ChEBI" id="CHEBI:18420"/>
        <label>2</label>
    </ligand>
</feature>
<feature type="coiled-coil region" evidence="17">
    <location>
        <begin position="554"/>
        <end position="601"/>
    </location>
</feature>
<feature type="domain" description="FeoB-type G" evidence="18">
    <location>
        <begin position="4"/>
        <end position="166"/>
    </location>
</feature>
<keyword evidence="5" id="KW-0997">Cell inner membrane</keyword>
<feature type="transmembrane region" description="Helical" evidence="16">
    <location>
        <begin position="292"/>
        <end position="316"/>
    </location>
</feature>
<comment type="subcellular location">
    <subcellularLocation>
        <location evidence="1 16">Cell inner membrane</location>
        <topology evidence="1 16">Multi-pass membrane protein</topology>
    </subcellularLocation>
</comment>
<organism evidence="19 20">
    <name type="scientific">Desulfobaculum bizertense DSM 18034</name>
    <dbReference type="NCBI Taxonomy" id="1121442"/>
    <lineage>
        <taxon>Bacteria</taxon>
        <taxon>Pseudomonadati</taxon>
        <taxon>Thermodesulfobacteriota</taxon>
        <taxon>Desulfovibrionia</taxon>
        <taxon>Desulfovibrionales</taxon>
        <taxon>Desulfovibrionaceae</taxon>
        <taxon>Desulfobaculum</taxon>
    </lineage>
</organism>
<keyword evidence="10" id="KW-0406">Ion transport</keyword>
<dbReference type="PROSITE" id="PS51711">
    <property type="entry name" value="G_FEOB"/>
    <property type="match status" value="1"/>
</dbReference>
<evidence type="ECO:0000256" key="14">
    <source>
        <dbReference type="PIRSR" id="PIRSR603373-1"/>
    </source>
</evidence>
<feature type="transmembrane region" description="Helical" evidence="16">
    <location>
        <begin position="397"/>
        <end position="423"/>
    </location>
</feature>
<dbReference type="EMBL" id="FUYA01000001">
    <property type="protein sequence ID" value="SKA62697.1"/>
    <property type="molecule type" value="Genomic_DNA"/>
</dbReference>
<keyword evidence="12 16" id="KW-0472">Membrane</keyword>
<evidence type="ECO:0000256" key="10">
    <source>
        <dbReference type="ARBA" id="ARBA00023065"/>
    </source>
</evidence>
<evidence type="ECO:0000313" key="20">
    <source>
        <dbReference type="Proteomes" id="UP000189733"/>
    </source>
</evidence>
<dbReference type="Gene3D" id="3.40.50.300">
    <property type="entry name" value="P-loop containing nucleotide triphosphate hydrolases"/>
    <property type="match status" value="1"/>
</dbReference>
<dbReference type="InterPro" id="IPR005225">
    <property type="entry name" value="Small_GTP-bd"/>
</dbReference>
<dbReference type="FunFam" id="3.40.50.300:FF:000426">
    <property type="entry name" value="Ferrous iron transport protein B"/>
    <property type="match status" value="1"/>
</dbReference>
<evidence type="ECO:0000256" key="13">
    <source>
        <dbReference type="NCBIfam" id="TIGR00437"/>
    </source>
</evidence>
<keyword evidence="2 16" id="KW-0813">Transport</keyword>
<dbReference type="InterPro" id="IPR011642">
    <property type="entry name" value="Gate_dom"/>
</dbReference>
<dbReference type="InterPro" id="IPR027417">
    <property type="entry name" value="P-loop_NTPase"/>
</dbReference>
<dbReference type="CDD" id="cd01879">
    <property type="entry name" value="FeoB"/>
    <property type="match status" value="1"/>
</dbReference>
<feature type="binding site" evidence="14">
    <location>
        <begin position="57"/>
        <end position="60"/>
    </location>
    <ligand>
        <name>GTP</name>
        <dbReference type="ChEBI" id="CHEBI:37565"/>
        <label>1</label>
    </ligand>
</feature>
<evidence type="ECO:0000256" key="9">
    <source>
        <dbReference type="ARBA" id="ARBA00023004"/>
    </source>
</evidence>
<dbReference type="InterPro" id="IPR050860">
    <property type="entry name" value="FeoB_GTPase"/>
</dbReference>
<dbReference type="Pfam" id="PF17910">
    <property type="entry name" value="FeoB_Cyto"/>
    <property type="match status" value="1"/>
</dbReference>
<keyword evidence="9 16" id="KW-0408">Iron</keyword>
<accession>A0A1T4VCP1</accession>
<dbReference type="Pfam" id="PF07664">
    <property type="entry name" value="FeoB_C"/>
    <property type="match status" value="1"/>
</dbReference>
<keyword evidence="6 16" id="KW-0812">Transmembrane</keyword>
<dbReference type="Gene3D" id="1.10.287.1770">
    <property type="match status" value="1"/>
</dbReference>
<dbReference type="InterPro" id="IPR011640">
    <property type="entry name" value="Fe2_transport_prot_B_C"/>
</dbReference>
<dbReference type="GO" id="GO:0015093">
    <property type="term" value="F:ferrous iron transmembrane transporter activity"/>
    <property type="evidence" value="ECO:0007669"/>
    <property type="project" value="UniProtKB-UniRule"/>
</dbReference>
<proteinExistence type="inferred from homology"/>
<keyword evidence="4 16" id="KW-0410">Iron transport</keyword>
<evidence type="ECO:0000256" key="17">
    <source>
        <dbReference type="SAM" id="Coils"/>
    </source>
</evidence>
<feature type="binding site" evidence="15">
    <location>
        <position position="22"/>
    </location>
    <ligand>
        <name>Mg(2+)</name>
        <dbReference type="ChEBI" id="CHEBI:18420"/>
        <label>1</label>
    </ligand>
</feature>
<dbReference type="InterPro" id="IPR006073">
    <property type="entry name" value="GTP-bd"/>
</dbReference>
<feature type="transmembrane region" description="Helical" evidence="16">
    <location>
        <begin position="357"/>
        <end position="377"/>
    </location>
</feature>
<evidence type="ECO:0000259" key="18">
    <source>
        <dbReference type="PROSITE" id="PS51711"/>
    </source>
</evidence>
<dbReference type="RefSeq" id="WP_078683343.1">
    <property type="nucleotide sequence ID" value="NZ_FUYA01000001.1"/>
</dbReference>
<reference evidence="19 20" key="1">
    <citation type="submission" date="2017-02" db="EMBL/GenBank/DDBJ databases">
        <authorList>
            <person name="Peterson S.W."/>
        </authorList>
    </citation>
    <scope>NUCLEOTIDE SEQUENCE [LARGE SCALE GENOMIC DNA]</scope>
    <source>
        <strain evidence="19 20">DSM 18034</strain>
    </source>
</reference>
<evidence type="ECO:0000256" key="1">
    <source>
        <dbReference type="ARBA" id="ARBA00004429"/>
    </source>
</evidence>
<dbReference type="GO" id="GO:0005525">
    <property type="term" value="F:GTP binding"/>
    <property type="evidence" value="ECO:0007669"/>
    <property type="project" value="UniProtKB-KW"/>
</dbReference>
<dbReference type="PANTHER" id="PTHR43185">
    <property type="entry name" value="FERROUS IRON TRANSPORT PROTEIN B"/>
    <property type="match status" value="1"/>
</dbReference>
<evidence type="ECO:0000256" key="5">
    <source>
        <dbReference type="ARBA" id="ARBA00022519"/>
    </source>
</evidence>
<evidence type="ECO:0000256" key="15">
    <source>
        <dbReference type="PIRSR" id="PIRSR603373-2"/>
    </source>
</evidence>
<dbReference type="InterPro" id="IPR030389">
    <property type="entry name" value="G_FEOB_dom"/>
</dbReference>
<keyword evidence="15" id="KW-0479">Metal-binding</keyword>
<feature type="transmembrane region" description="Helical" evidence="16">
    <location>
        <begin position="670"/>
        <end position="696"/>
    </location>
</feature>
<evidence type="ECO:0000256" key="16">
    <source>
        <dbReference type="RuleBase" id="RU362098"/>
    </source>
</evidence>
<keyword evidence="8 16" id="KW-1133">Transmembrane helix</keyword>
<dbReference type="PANTHER" id="PTHR43185:SF1">
    <property type="entry name" value="FE(2+) TRANSPORTER FEOB"/>
    <property type="match status" value="1"/>
</dbReference>
<keyword evidence="3" id="KW-1003">Cell membrane</keyword>
<dbReference type="InterPro" id="IPR003373">
    <property type="entry name" value="Fe2_transport_prot-B"/>
</dbReference>
<dbReference type="Pfam" id="PF02421">
    <property type="entry name" value="FeoB_N"/>
    <property type="match status" value="1"/>
</dbReference>
<dbReference type="GO" id="GO:0046872">
    <property type="term" value="F:metal ion binding"/>
    <property type="evidence" value="ECO:0007669"/>
    <property type="project" value="UniProtKB-KW"/>
</dbReference>
<comment type="similarity">
    <text evidence="16">Belongs to the TRAFAC class TrmE-Era-EngA-EngB-Septin-like GTPase superfamily. FeoB GTPase (TC 9.A.8) family.</text>
</comment>
<dbReference type="SUPFAM" id="SSF52540">
    <property type="entry name" value="P-loop containing nucleoside triphosphate hydrolases"/>
    <property type="match status" value="1"/>
</dbReference>
<evidence type="ECO:0000256" key="6">
    <source>
        <dbReference type="ARBA" id="ARBA00022692"/>
    </source>
</evidence>
<evidence type="ECO:0000256" key="2">
    <source>
        <dbReference type="ARBA" id="ARBA00022448"/>
    </source>
</evidence>
<feature type="transmembrane region" description="Helical" evidence="16">
    <location>
        <begin position="435"/>
        <end position="462"/>
    </location>
</feature>
<dbReference type="NCBIfam" id="TIGR00437">
    <property type="entry name" value="feoB"/>
    <property type="match status" value="1"/>
</dbReference>
<evidence type="ECO:0000256" key="11">
    <source>
        <dbReference type="ARBA" id="ARBA00023134"/>
    </source>
</evidence>
<dbReference type="Pfam" id="PF07670">
    <property type="entry name" value="Gate"/>
    <property type="match status" value="2"/>
</dbReference>
<evidence type="ECO:0000256" key="3">
    <source>
        <dbReference type="ARBA" id="ARBA00022475"/>
    </source>
</evidence>
<dbReference type="STRING" id="1121442.SAMN02745702_00005"/>
<feature type="binding site" evidence="14">
    <location>
        <begin position="117"/>
        <end position="120"/>
    </location>
    <ligand>
        <name>GTP</name>
        <dbReference type="ChEBI" id="CHEBI:37565"/>
        <label>1</label>
    </ligand>
</feature>
<evidence type="ECO:0000313" key="19">
    <source>
        <dbReference type="EMBL" id="SKA62697.1"/>
    </source>
</evidence>
<sequence>MQPEFTIALAGNPNSGKTTMFNALTGARQHVGNYPGVTVTKKEGVVNSQGKSVKIVDLPGTYSLTPYSEEELAARSFVVDEKPHAVIDIVDANTLERSLYLTVQFLELGVPVVVALNMMDEVRRRKIRLDSARLADLLNVPVIETVAREGEGKQEMLKEAIEFAQQNKGSELNPVRISYGEDIDKALDEMEQKILAARFMTDRLPARWIALKYIEGDEEVLARGRKADALSMELEATSHKLAKHVRTTLDTSPEALIADHRYGFISSILRQGVVKKDVTQERINFSDRLDKVLTNTFLGPLIMLGVIYGMFQLTFAVGEIPMGWVEEFFGWLNASVTAAMPDGLLRSLITSGIIDGVGGVLGFVPLILVMFFCLSFLEDFGYMARMAYMLDRVFKMFGLHGSSVMPFIISGGIPGGCAVPGVMAARTLRSPREKLATILTAPYLSCGAKVPVFVLLAAAFFPQYGADVLMLITLGGWAMALIVARVLRSTVIKGEPTPFVMELPPYRIPLFRGVLIHTWERGWQYIKKAGTVILAISILLWAAMTFPGLPENQAQQFEQQRVQISQTIDEVKAADANPEALANLEDKLAQVDNLEAEATLKNSAAGRAGTALESLSSLAGFDWRTNIALVGGFAAKEVIVSTLGTAFSLGEVDPEAADSLSARLAADPAFTVWSAISLIIFTLLYAPCFVTVVVIAKEAGWKWAAFSVGFNTVLAFSLATLVYQVGSSL</sequence>
<gene>
    <name evidence="19" type="ORF">SAMN02745702_00005</name>
</gene>
<feature type="binding site" evidence="15">
    <location>
        <position position="26"/>
    </location>
    <ligand>
        <name>Mg(2+)</name>
        <dbReference type="ChEBI" id="CHEBI:18420"/>
        <label>2</label>
    </ligand>
</feature>